<sequence length="768" mass="83129">MVEDLMTQSNEDDLDEIFALYLSACDTGEITSREDFLRQHPEHADQLRELMDAADLIGTFSLSGGPTDGSSDPWANPITLPSDLEVPKEEGLPSTASQLDPRSDLADTIGVGSPLNQEFSGDVSDVDPNITLPMSNRSQGDTGPSLPFDLGDYQLLKVLGVGGMGVVYLAKQRELDRLVAVKMIRSGILAGQDEVKRFYTEAKAAAKLRHPNIVAVHQFGRRAGHHFFSMQYVEGEDLQKVISKGPLEAKRAAEVVRDVAMAIHHAHSRGVLHRDLKPGNVLIDHSDQVHVTDFGLAKHTDADSSVTGSGAAVGTPHYMAPEQALGHSDRVTHHSDIYSLGAILFAAVTSRPPIVGDTVMQTLLKVAHQPAPNLRSVCADADSDLEVIVAKCLEKQPKDRYKTAKHLADDLQRYLQGQSIHARSRSRARKVADWFAQVPIVAAIAGRQTSDTPLGQRRFQNGVLAASFVIPLLLVGGVIWQESVNNAMPARVRIAGGLPGGLYTRASVQLSQTLQSQTSVPCEVVSTNGTWDNRERLLAGEFDLAPIQATAVNGETLRVVAPLFYEAVHVIIRDGSGIDSVEDLAGQSIAVGPHGSGSRRAAEMVLESLELSETISPRIEMPWQTLQETDPKVSADAAIICIGVGSDLVQHMLSERQWHLLPLPDGVSIALQHPTLHAMTIKAQAYPGASLPPTGVHTVGTTSFLVCREDAPDPLIESTLHSLYDEPNIIGLIPARQAAEWQGLAFHRISRRYYDQLESEAQKASVAD</sequence>
<dbReference type="InterPro" id="IPR017441">
    <property type="entry name" value="Protein_kinase_ATP_BS"/>
</dbReference>
<dbReference type="SUPFAM" id="SSF53850">
    <property type="entry name" value="Periplasmic binding protein-like II"/>
    <property type="match status" value="1"/>
</dbReference>
<dbReference type="NCBIfam" id="TIGR02122">
    <property type="entry name" value="TRAP_TAXI"/>
    <property type="match status" value="1"/>
</dbReference>
<reference evidence="7" key="1">
    <citation type="submission" date="2021-11" db="EMBL/GenBank/DDBJ databases">
        <title>Genome sequence.</title>
        <authorList>
            <person name="Sun Q."/>
        </authorList>
    </citation>
    <scope>NUCLEOTIDE SEQUENCE</scope>
    <source>
        <strain evidence="7">JC740</strain>
    </source>
</reference>
<keyword evidence="8" id="KW-1185">Reference proteome</keyword>
<evidence type="ECO:0000256" key="4">
    <source>
        <dbReference type="ARBA" id="ARBA00022840"/>
    </source>
</evidence>
<dbReference type="InterPro" id="IPR011852">
    <property type="entry name" value="TRAP_TAXI"/>
</dbReference>
<dbReference type="SUPFAM" id="SSF56112">
    <property type="entry name" value="Protein kinase-like (PK-like)"/>
    <property type="match status" value="1"/>
</dbReference>
<dbReference type="Gene3D" id="1.10.510.10">
    <property type="entry name" value="Transferase(Phosphotransferase) domain 1"/>
    <property type="match status" value="1"/>
</dbReference>
<dbReference type="GO" id="GO:0016301">
    <property type="term" value="F:kinase activity"/>
    <property type="evidence" value="ECO:0007669"/>
    <property type="project" value="UniProtKB-KW"/>
</dbReference>
<dbReference type="InterPro" id="IPR011009">
    <property type="entry name" value="Kinase-like_dom_sf"/>
</dbReference>
<dbReference type="Proteomes" id="UP001430306">
    <property type="component" value="Unassembled WGS sequence"/>
</dbReference>
<accession>A0ABS8NEB2</accession>
<feature type="domain" description="Protein kinase" evidence="6">
    <location>
        <begin position="153"/>
        <end position="415"/>
    </location>
</feature>
<evidence type="ECO:0000259" key="6">
    <source>
        <dbReference type="PROSITE" id="PS50011"/>
    </source>
</evidence>
<evidence type="ECO:0000313" key="8">
    <source>
        <dbReference type="Proteomes" id="UP001430306"/>
    </source>
</evidence>
<dbReference type="Gene3D" id="3.30.200.20">
    <property type="entry name" value="Phosphorylase Kinase, domain 1"/>
    <property type="match status" value="1"/>
</dbReference>
<gene>
    <name evidence="7" type="ORF">LOC71_05745</name>
</gene>
<evidence type="ECO:0000256" key="2">
    <source>
        <dbReference type="ARBA" id="ARBA00022741"/>
    </source>
</evidence>
<comment type="caution">
    <text evidence="7">The sequence shown here is derived from an EMBL/GenBank/DDBJ whole genome shotgun (WGS) entry which is preliminary data.</text>
</comment>
<dbReference type="EMBL" id="JAJKFW010000012">
    <property type="protein sequence ID" value="MCC9641769.1"/>
    <property type="molecule type" value="Genomic_DNA"/>
</dbReference>
<evidence type="ECO:0000256" key="3">
    <source>
        <dbReference type="ARBA" id="ARBA00022777"/>
    </source>
</evidence>
<dbReference type="Pfam" id="PF00069">
    <property type="entry name" value="Pkinase"/>
    <property type="match status" value="1"/>
</dbReference>
<evidence type="ECO:0000313" key="7">
    <source>
        <dbReference type="EMBL" id="MCC9641769.1"/>
    </source>
</evidence>
<dbReference type="InterPro" id="IPR000719">
    <property type="entry name" value="Prot_kinase_dom"/>
</dbReference>
<dbReference type="PROSITE" id="PS50011">
    <property type="entry name" value="PROTEIN_KINASE_DOM"/>
    <property type="match status" value="1"/>
</dbReference>
<organism evidence="7 8">
    <name type="scientific">Rhodopirellula halodulae</name>
    <dbReference type="NCBI Taxonomy" id="2894198"/>
    <lineage>
        <taxon>Bacteria</taxon>
        <taxon>Pseudomonadati</taxon>
        <taxon>Planctomycetota</taxon>
        <taxon>Planctomycetia</taxon>
        <taxon>Pirellulales</taxon>
        <taxon>Pirellulaceae</taxon>
        <taxon>Rhodopirellula</taxon>
    </lineage>
</organism>
<dbReference type="Gene3D" id="3.40.190.10">
    <property type="entry name" value="Periplasmic binding protein-like II"/>
    <property type="match status" value="2"/>
</dbReference>
<keyword evidence="2 5" id="KW-0547">Nucleotide-binding</keyword>
<dbReference type="CDD" id="cd14014">
    <property type="entry name" value="STKc_PknB_like"/>
    <property type="match status" value="1"/>
</dbReference>
<dbReference type="PROSITE" id="PS00108">
    <property type="entry name" value="PROTEIN_KINASE_ST"/>
    <property type="match status" value="1"/>
</dbReference>
<name>A0ABS8NEB2_9BACT</name>
<dbReference type="PANTHER" id="PTHR43289">
    <property type="entry name" value="MITOGEN-ACTIVATED PROTEIN KINASE KINASE KINASE 20-RELATED"/>
    <property type="match status" value="1"/>
</dbReference>
<dbReference type="PANTHER" id="PTHR43289:SF6">
    <property type="entry name" value="SERINE_THREONINE-PROTEIN KINASE NEKL-3"/>
    <property type="match status" value="1"/>
</dbReference>
<dbReference type="Pfam" id="PF16868">
    <property type="entry name" value="NMT1_3"/>
    <property type="match status" value="1"/>
</dbReference>
<keyword evidence="3 7" id="KW-0418">Kinase</keyword>
<dbReference type="InterPro" id="IPR008271">
    <property type="entry name" value="Ser/Thr_kinase_AS"/>
</dbReference>
<evidence type="ECO:0000256" key="5">
    <source>
        <dbReference type="PROSITE-ProRule" id="PRU10141"/>
    </source>
</evidence>
<proteinExistence type="predicted"/>
<feature type="binding site" evidence="5">
    <location>
        <position position="182"/>
    </location>
    <ligand>
        <name>ATP</name>
        <dbReference type="ChEBI" id="CHEBI:30616"/>
    </ligand>
</feature>
<keyword evidence="1" id="KW-0808">Transferase</keyword>
<dbReference type="PROSITE" id="PS00107">
    <property type="entry name" value="PROTEIN_KINASE_ATP"/>
    <property type="match status" value="1"/>
</dbReference>
<protein>
    <submittedName>
        <fullName evidence="7">Serine/threonine-protein kinase</fullName>
    </submittedName>
</protein>
<keyword evidence="4 5" id="KW-0067">ATP-binding</keyword>
<evidence type="ECO:0000256" key="1">
    <source>
        <dbReference type="ARBA" id="ARBA00022679"/>
    </source>
</evidence>
<dbReference type="RefSeq" id="WP_230272170.1">
    <property type="nucleotide sequence ID" value="NZ_JAJKFW010000012.1"/>
</dbReference>
<dbReference type="SMART" id="SM00220">
    <property type="entry name" value="S_TKc"/>
    <property type="match status" value="1"/>
</dbReference>